<dbReference type="GO" id="GO:0008270">
    <property type="term" value="F:zinc ion binding"/>
    <property type="evidence" value="ECO:0007669"/>
    <property type="project" value="TreeGrafter"/>
</dbReference>
<dbReference type="Gene3D" id="3.40.140.10">
    <property type="entry name" value="Cytidine Deaminase, domain 2"/>
    <property type="match status" value="1"/>
</dbReference>
<dbReference type="SMART" id="SM00232">
    <property type="entry name" value="JAB_MPN"/>
    <property type="match status" value="1"/>
</dbReference>
<name>A3IVR1_9CHRO</name>
<dbReference type="PANTHER" id="PTHR34858">
    <property type="entry name" value="CYSO-CYSTEINE PEPTIDASE"/>
    <property type="match status" value="1"/>
</dbReference>
<keyword evidence="5" id="KW-0482">Metalloprotease</keyword>
<organism evidence="8 9">
    <name type="scientific">Crocosphaera chwakensis CCY0110</name>
    <dbReference type="NCBI Taxonomy" id="391612"/>
    <lineage>
        <taxon>Bacteria</taxon>
        <taxon>Bacillati</taxon>
        <taxon>Cyanobacteriota</taxon>
        <taxon>Cyanophyceae</taxon>
        <taxon>Oscillatoriophycideae</taxon>
        <taxon>Chroococcales</taxon>
        <taxon>Aphanothecaceae</taxon>
        <taxon>Crocosphaera</taxon>
        <taxon>Crocosphaera chwakensis</taxon>
    </lineage>
</organism>
<dbReference type="RefSeq" id="WP_008277470.1">
    <property type="nucleotide sequence ID" value="NZ_AAXW01000044.1"/>
</dbReference>
<evidence type="ECO:0000256" key="1">
    <source>
        <dbReference type="ARBA" id="ARBA00022670"/>
    </source>
</evidence>
<dbReference type="InterPro" id="IPR000555">
    <property type="entry name" value="JAMM/MPN+_dom"/>
</dbReference>
<dbReference type="PROSITE" id="PS50249">
    <property type="entry name" value="MPN"/>
    <property type="match status" value="1"/>
</dbReference>
<evidence type="ECO:0000259" key="7">
    <source>
        <dbReference type="PROSITE" id="PS50249"/>
    </source>
</evidence>
<accession>A3IVR1</accession>
<keyword evidence="2" id="KW-0479">Metal-binding</keyword>
<dbReference type="Proteomes" id="UP000003781">
    <property type="component" value="Unassembled WGS sequence"/>
</dbReference>
<evidence type="ECO:0000256" key="4">
    <source>
        <dbReference type="ARBA" id="ARBA00022833"/>
    </source>
</evidence>
<evidence type="ECO:0000256" key="5">
    <source>
        <dbReference type="ARBA" id="ARBA00023049"/>
    </source>
</evidence>
<gene>
    <name evidence="8" type="ORF">CY0110_27124</name>
</gene>
<dbReference type="OrthoDB" id="9802958at2"/>
<protein>
    <submittedName>
        <fullName evidence="8">Mov34/MPN/PAD-1</fullName>
    </submittedName>
</protein>
<proteinExistence type="predicted"/>
<dbReference type="InterPro" id="IPR028090">
    <property type="entry name" value="JAB_dom_prok"/>
</dbReference>
<reference evidence="8 9" key="1">
    <citation type="submission" date="2007-03" db="EMBL/GenBank/DDBJ databases">
        <authorList>
            <person name="Stal L."/>
            <person name="Ferriera S."/>
            <person name="Johnson J."/>
            <person name="Kravitz S."/>
            <person name="Beeson K."/>
            <person name="Sutton G."/>
            <person name="Rogers Y.-H."/>
            <person name="Friedman R."/>
            <person name="Frazier M."/>
            <person name="Venter J.C."/>
        </authorList>
    </citation>
    <scope>NUCLEOTIDE SEQUENCE [LARGE SCALE GENOMIC DNA]</scope>
    <source>
        <strain evidence="8 9">CCY0110</strain>
    </source>
</reference>
<feature type="domain" description="MPN" evidence="7">
    <location>
        <begin position="2"/>
        <end position="155"/>
    </location>
</feature>
<keyword evidence="3" id="KW-0378">Hydrolase</keyword>
<dbReference type="PANTHER" id="PTHR34858:SF1">
    <property type="entry name" value="CYSO-CYSTEINE PEPTIDASE"/>
    <property type="match status" value="1"/>
</dbReference>
<dbReference type="InterPro" id="IPR051929">
    <property type="entry name" value="VirAsm_ModProt"/>
</dbReference>
<evidence type="ECO:0000313" key="9">
    <source>
        <dbReference type="Proteomes" id="UP000003781"/>
    </source>
</evidence>
<comment type="caution">
    <text evidence="8">The sequence shown here is derived from an EMBL/GenBank/DDBJ whole genome shotgun (WGS) entry which is preliminary data.</text>
</comment>
<dbReference type="CDD" id="cd08070">
    <property type="entry name" value="MPN_like"/>
    <property type="match status" value="1"/>
</dbReference>
<dbReference type="Pfam" id="PF14464">
    <property type="entry name" value="Prok-JAB"/>
    <property type="match status" value="1"/>
</dbReference>
<evidence type="ECO:0000256" key="3">
    <source>
        <dbReference type="ARBA" id="ARBA00022801"/>
    </source>
</evidence>
<dbReference type="FunFam" id="3.40.140.10:FF:000085">
    <property type="entry name" value="Mov34/MPN/PAD-1 family protein"/>
    <property type="match status" value="1"/>
</dbReference>
<feature type="region of interest" description="Disordered" evidence="6">
    <location>
        <begin position="50"/>
        <end position="69"/>
    </location>
</feature>
<evidence type="ECO:0000256" key="2">
    <source>
        <dbReference type="ARBA" id="ARBA00022723"/>
    </source>
</evidence>
<dbReference type="AlphaFoldDB" id="A3IVR1"/>
<dbReference type="GO" id="GO:0006508">
    <property type="term" value="P:proteolysis"/>
    <property type="evidence" value="ECO:0007669"/>
    <property type="project" value="UniProtKB-KW"/>
</dbReference>
<dbReference type="EMBL" id="AAXW01000044">
    <property type="protein sequence ID" value="EAZ89451.1"/>
    <property type="molecule type" value="Genomic_DNA"/>
</dbReference>
<keyword evidence="9" id="KW-1185">Reference proteome</keyword>
<keyword evidence="4" id="KW-0862">Zinc</keyword>
<dbReference type="GO" id="GO:0008235">
    <property type="term" value="F:metalloexopeptidase activity"/>
    <property type="evidence" value="ECO:0007669"/>
    <property type="project" value="TreeGrafter"/>
</dbReference>
<sequence>MIYFSHQQLQQIHRHAQITYPEECCGLLLGNLDRDDKRVVEVRETENSWTSEISDNLPNSPSSNEQPLSKKNRFTIAPYTLLQVQKEVRDRNLNIIGIYHSHPDYPAIPSTFDREIAWSSYSYLIVSLIQGKFIEIRSWKLDKNQQFKEEIITVVA</sequence>
<dbReference type="InterPro" id="IPR037518">
    <property type="entry name" value="MPN"/>
</dbReference>
<dbReference type="SUPFAM" id="SSF102712">
    <property type="entry name" value="JAB1/MPN domain"/>
    <property type="match status" value="1"/>
</dbReference>
<evidence type="ECO:0000313" key="8">
    <source>
        <dbReference type="EMBL" id="EAZ89451.1"/>
    </source>
</evidence>
<dbReference type="eggNOG" id="COG1310">
    <property type="taxonomic scope" value="Bacteria"/>
</dbReference>
<keyword evidence="1" id="KW-0645">Protease</keyword>
<evidence type="ECO:0000256" key="6">
    <source>
        <dbReference type="SAM" id="MobiDB-lite"/>
    </source>
</evidence>